<gene>
    <name evidence="3" type="ORF">EUTSA_v10002748mg</name>
</gene>
<evidence type="ECO:0000313" key="4">
    <source>
        <dbReference type="Proteomes" id="UP000030689"/>
    </source>
</evidence>
<accession>V4L3R1</accession>
<dbReference type="Proteomes" id="UP000030689">
    <property type="component" value="Unassembled WGS sequence"/>
</dbReference>
<evidence type="ECO:0000256" key="2">
    <source>
        <dbReference type="SAM" id="SignalP"/>
    </source>
</evidence>
<keyword evidence="2" id="KW-0732">Signal</keyword>
<dbReference type="AlphaFoldDB" id="V4L3R1"/>
<name>V4L3R1_EUTSA</name>
<dbReference type="InterPro" id="IPR010800">
    <property type="entry name" value="GRP"/>
</dbReference>
<proteinExistence type="predicted"/>
<evidence type="ECO:0000313" key="3">
    <source>
        <dbReference type="EMBL" id="ESQ36937.1"/>
    </source>
</evidence>
<dbReference type="STRING" id="72664.V4L3R1"/>
<feature type="chain" id="PRO_5004721320" description="Glycine-rich protein" evidence="2">
    <location>
        <begin position="24"/>
        <end position="82"/>
    </location>
</feature>
<organism evidence="3 4">
    <name type="scientific">Eutrema salsugineum</name>
    <name type="common">Saltwater cress</name>
    <name type="synonym">Sisymbrium salsugineum</name>
    <dbReference type="NCBI Taxonomy" id="72664"/>
    <lineage>
        <taxon>Eukaryota</taxon>
        <taxon>Viridiplantae</taxon>
        <taxon>Streptophyta</taxon>
        <taxon>Embryophyta</taxon>
        <taxon>Tracheophyta</taxon>
        <taxon>Spermatophyta</taxon>
        <taxon>Magnoliopsida</taxon>
        <taxon>eudicotyledons</taxon>
        <taxon>Gunneridae</taxon>
        <taxon>Pentapetalae</taxon>
        <taxon>rosids</taxon>
        <taxon>malvids</taxon>
        <taxon>Brassicales</taxon>
        <taxon>Brassicaceae</taxon>
        <taxon>Eutremeae</taxon>
        <taxon>Eutrema</taxon>
    </lineage>
</organism>
<sequence>MASKALLLVSLFAVLLVISEVAGESERQSGTVKSESEETLHPDQQSYGGDGGHGRGYGGGCRSSPYNYLILIQWLLGFAVWV</sequence>
<dbReference type="Gramene" id="ESQ36937">
    <property type="protein sequence ID" value="ESQ36937"/>
    <property type="gene ID" value="EUTSA_v10002748mg"/>
</dbReference>
<protein>
    <recommendedName>
        <fullName evidence="5">Glycine-rich protein</fullName>
    </recommendedName>
</protein>
<dbReference type="EMBL" id="KI517609">
    <property type="protein sequence ID" value="ESQ36937.1"/>
    <property type="molecule type" value="Genomic_DNA"/>
</dbReference>
<dbReference type="KEGG" id="eus:EUTSA_v10002748mg"/>
<reference evidence="3 4" key="1">
    <citation type="journal article" date="2013" name="Front. Plant Sci.">
        <title>The Reference Genome of the Halophytic Plant Eutrema salsugineum.</title>
        <authorList>
            <person name="Yang R."/>
            <person name="Jarvis D.E."/>
            <person name="Chen H."/>
            <person name="Beilstein M.A."/>
            <person name="Grimwood J."/>
            <person name="Jenkins J."/>
            <person name="Shu S."/>
            <person name="Prochnik S."/>
            <person name="Xin M."/>
            <person name="Ma C."/>
            <person name="Schmutz J."/>
            <person name="Wing R.A."/>
            <person name="Mitchell-Olds T."/>
            <person name="Schumaker K.S."/>
            <person name="Wang X."/>
        </authorList>
    </citation>
    <scope>NUCLEOTIDE SEQUENCE [LARGE SCALE GENOMIC DNA]</scope>
</reference>
<feature type="signal peptide" evidence="2">
    <location>
        <begin position="1"/>
        <end position="23"/>
    </location>
</feature>
<feature type="region of interest" description="Disordered" evidence="1">
    <location>
        <begin position="23"/>
        <end position="56"/>
    </location>
</feature>
<evidence type="ECO:0000256" key="1">
    <source>
        <dbReference type="SAM" id="MobiDB-lite"/>
    </source>
</evidence>
<evidence type="ECO:0008006" key="5">
    <source>
        <dbReference type="Google" id="ProtNLM"/>
    </source>
</evidence>
<dbReference type="Pfam" id="PF07172">
    <property type="entry name" value="GRP"/>
    <property type="match status" value="1"/>
</dbReference>
<keyword evidence="4" id="KW-1185">Reference proteome</keyword>